<feature type="domain" description="Cupin type-2" evidence="1">
    <location>
        <begin position="56"/>
        <end position="121"/>
    </location>
</feature>
<comment type="caution">
    <text evidence="2">The sequence shown here is derived from an EMBL/GenBank/DDBJ whole genome shotgun (WGS) entry which is preliminary data.</text>
</comment>
<dbReference type="Pfam" id="PF07883">
    <property type="entry name" value="Cupin_2"/>
    <property type="match status" value="1"/>
</dbReference>
<dbReference type="STRING" id="1193182.BN11_220002"/>
<keyword evidence="3" id="KW-1185">Reference proteome</keyword>
<dbReference type="PANTHER" id="PTHR36440:SF1">
    <property type="entry name" value="PUTATIVE (AFU_ORTHOLOGUE AFUA_8G07350)-RELATED"/>
    <property type="match status" value="1"/>
</dbReference>
<dbReference type="InterPro" id="IPR011051">
    <property type="entry name" value="RmlC_Cupin_sf"/>
</dbReference>
<accession>W6JWG6</accession>
<dbReference type="InterPro" id="IPR013096">
    <property type="entry name" value="Cupin_2"/>
</dbReference>
<dbReference type="InterPro" id="IPR053146">
    <property type="entry name" value="QDO-like"/>
</dbReference>
<dbReference type="Gene3D" id="2.60.120.10">
    <property type="entry name" value="Jelly Rolls"/>
    <property type="match status" value="1"/>
</dbReference>
<dbReference type="RefSeq" id="WP_048694027.1">
    <property type="nucleotide sequence ID" value="NZ_HG764815.1"/>
</dbReference>
<name>W6JWG6_9MICO</name>
<dbReference type="AlphaFoldDB" id="W6JWG6"/>
<dbReference type="InterPro" id="IPR014710">
    <property type="entry name" value="RmlC-like_jellyroll"/>
</dbReference>
<reference evidence="2 3" key="1">
    <citation type="journal article" date="2013" name="ISME J.">
        <title>A metabolic model for members of the genus Tetrasphaera involved in enhanced biological phosphorus removal.</title>
        <authorList>
            <person name="Kristiansen R."/>
            <person name="Nguyen H.T.T."/>
            <person name="Saunders A.M."/>
            <person name="Nielsen J.L."/>
            <person name="Wimmer R."/>
            <person name="Le V.Q."/>
            <person name="McIlroy S.J."/>
            <person name="Petrovski S."/>
            <person name="Seviour R.J."/>
            <person name="Calteau A."/>
            <person name="Nielsen K.L."/>
            <person name="Nielsen P.H."/>
        </authorList>
    </citation>
    <scope>NUCLEOTIDE SEQUENCE [LARGE SCALE GENOMIC DNA]</scope>
    <source>
        <strain evidence="2 3">Ben110</strain>
    </source>
</reference>
<dbReference type="OrthoDB" id="5243731at2"/>
<sequence length="162" mass="18095">MGYPPEIWTEDEGEASAWLVRGDSAPDVTYDSSGNRVRYLARGHSTGGIYGLYHWEFAGPESGPGAHFHKTLTESFYVLSGIVTIFDGNGWLKCHAGDFVHVPAGGYHGFRNQDGPASMLLHFAPGAPREPYFERLAREDLDAMSPQEYFDFMSEHDNYWAV</sequence>
<gene>
    <name evidence="2" type="ORF">BN11_220002</name>
</gene>
<evidence type="ECO:0000313" key="2">
    <source>
        <dbReference type="EMBL" id="CCH72965.1"/>
    </source>
</evidence>
<dbReference type="EMBL" id="CAJA01000135">
    <property type="protein sequence ID" value="CCH72965.1"/>
    <property type="molecule type" value="Genomic_DNA"/>
</dbReference>
<organism evidence="2 3">
    <name type="scientific">Nostocoides australiense Ben110</name>
    <dbReference type="NCBI Taxonomy" id="1193182"/>
    <lineage>
        <taxon>Bacteria</taxon>
        <taxon>Bacillati</taxon>
        <taxon>Actinomycetota</taxon>
        <taxon>Actinomycetes</taxon>
        <taxon>Micrococcales</taxon>
        <taxon>Intrasporangiaceae</taxon>
        <taxon>Nostocoides</taxon>
    </lineage>
</organism>
<dbReference type="SUPFAM" id="SSF51182">
    <property type="entry name" value="RmlC-like cupins"/>
    <property type="match status" value="1"/>
</dbReference>
<protein>
    <submittedName>
        <fullName evidence="2">Putative cupin domain protein</fullName>
    </submittedName>
</protein>
<dbReference type="Proteomes" id="UP000035763">
    <property type="component" value="Unassembled WGS sequence"/>
</dbReference>
<evidence type="ECO:0000313" key="3">
    <source>
        <dbReference type="Proteomes" id="UP000035763"/>
    </source>
</evidence>
<dbReference type="PANTHER" id="PTHR36440">
    <property type="entry name" value="PUTATIVE (AFU_ORTHOLOGUE AFUA_8G07350)-RELATED"/>
    <property type="match status" value="1"/>
</dbReference>
<evidence type="ECO:0000259" key="1">
    <source>
        <dbReference type="Pfam" id="PF07883"/>
    </source>
</evidence>
<proteinExistence type="predicted"/>